<keyword evidence="4" id="KW-0489">Methyltransferase</keyword>
<feature type="region of interest" description="Disordered" evidence="2">
    <location>
        <begin position="1"/>
        <end position="25"/>
    </location>
</feature>
<dbReference type="PANTHER" id="PTHR43861">
    <property type="entry name" value="TRANS-ACONITATE 2-METHYLTRANSFERASE-RELATED"/>
    <property type="match status" value="1"/>
</dbReference>
<dbReference type="Proteomes" id="UP000509303">
    <property type="component" value="Chromosome"/>
</dbReference>
<dbReference type="AlphaFoldDB" id="A0A7H8ND17"/>
<accession>A0A7H8ND17</accession>
<sequence>MSVTDQASREPQASSESKDSKEYVFDPTWDQETERLRANEAIWDPGTIERLERLGVAPGWHALEVGAGSGSIAGWLGERVGPTGRVLAADLETGRLEALRAPHVEVARIDIRTEELPAESFDLVHSRMVVQHLEDRPAAVANMVRALKPGGWLFLEDTDSLPLFRSATSEDFLQDVRAAGYGLMRRSGHEPRGGHFDLEAMLATELEEVSAEGRAVMVRGGSFQARHYQLWLEFMKPRIVAEGEVSAERVDEALAEMGDPAHHWLTQVLISSFGRKPR</sequence>
<dbReference type="SUPFAM" id="SSF53335">
    <property type="entry name" value="S-adenosyl-L-methionine-dependent methyltransferases"/>
    <property type="match status" value="1"/>
</dbReference>
<dbReference type="InterPro" id="IPR029063">
    <property type="entry name" value="SAM-dependent_MTases_sf"/>
</dbReference>
<dbReference type="PANTHER" id="PTHR43861:SF3">
    <property type="entry name" value="PUTATIVE (AFU_ORTHOLOGUE AFUA_2G14390)-RELATED"/>
    <property type="match status" value="1"/>
</dbReference>
<evidence type="ECO:0000313" key="5">
    <source>
        <dbReference type="Proteomes" id="UP000509303"/>
    </source>
</evidence>
<dbReference type="GO" id="GO:0032259">
    <property type="term" value="P:methylation"/>
    <property type="evidence" value="ECO:0007669"/>
    <property type="project" value="UniProtKB-KW"/>
</dbReference>
<keyword evidence="5" id="KW-1185">Reference proteome</keyword>
<evidence type="ECO:0000259" key="3">
    <source>
        <dbReference type="Pfam" id="PF08241"/>
    </source>
</evidence>
<keyword evidence="1 4" id="KW-0808">Transferase</keyword>
<reference evidence="4 5" key="1">
    <citation type="submission" date="2020-06" db="EMBL/GenBank/DDBJ databases">
        <title>Genome mining for natural products.</title>
        <authorList>
            <person name="Zhang B."/>
            <person name="Shi J."/>
            <person name="Ge H."/>
        </authorList>
    </citation>
    <scope>NUCLEOTIDE SEQUENCE [LARGE SCALE GENOMIC DNA]</scope>
    <source>
        <strain evidence="4 5">NA00687</strain>
    </source>
</reference>
<evidence type="ECO:0000313" key="4">
    <source>
        <dbReference type="EMBL" id="QKW52377.1"/>
    </source>
</evidence>
<feature type="domain" description="Methyltransferase type 11" evidence="3">
    <location>
        <begin position="63"/>
        <end position="155"/>
    </location>
</feature>
<protein>
    <submittedName>
        <fullName evidence="4">Class I SAM-dependent methyltransferase</fullName>
    </submittedName>
</protein>
<name>A0A7H8ND17_9ACTN</name>
<feature type="compositionally biased region" description="Polar residues" evidence="2">
    <location>
        <begin position="1"/>
        <end position="15"/>
    </location>
</feature>
<dbReference type="CDD" id="cd02440">
    <property type="entry name" value="AdoMet_MTases"/>
    <property type="match status" value="1"/>
</dbReference>
<dbReference type="GO" id="GO:0017000">
    <property type="term" value="P:antibiotic biosynthetic process"/>
    <property type="evidence" value="ECO:0007669"/>
    <property type="project" value="UniProtKB-ARBA"/>
</dbReference>
<evidence type="ECO:0000256" key="2">
    <source>
        <dbReference type="SAM" id="MobiDB-lite"/>
    </source>
</evidence>
<dbReference type="Gene3D" id="3.40.50.150">
    <property type="entry name" value="Vaccinia Virus protein VP39"/>
    <property type="match status" value="1"/>
</dbReference>
<dbReference type="InterPro" id="IPR013216">
    <property type="entry name" value="Methyltransf_11"/>
</dbReference>
<organism evidence="4 5">
    <name type="scientific">Streptomyces buecherae</name>
    <dbReference type="NCBI Taxonomy" id="2763006"/>
    <lineage>
        <taxon>Bacteria</taxon>
        <taxon>Bacillati</taxon>
        <taxon>Actinomycetota</taxon>
        <taxon>Actinomycetes</taxon>
        <taxon>Kitasatosporales</taxon>
        <taxon>Streptomycetaceae</taxon>
        <taxon>Streptomyces</taxon>
    </lineage>
</organism>
<gene>
    <name evidence="4" type="ORF">HUT08_25780</name>
</gene>
<dbReference type="EMBL" id="CP054929">
    <property type="protein sequence ID" value="QKW52377.1"/>
    <property type="molecule type" value="Genomic_DNA"/>
</dbReference>
<evidence type="ECO:0000256" key="1">
    <source>
        <dbReference type="ARBA" id="ARBA00022679"/>
    </source>
</evidence>
<proteinExistence type="predicted"/>
<dbReference type="Pfam" id="PF08241">
    <property type="entry name" value="Methyltransf_11"/>
    <property type="match status" value="1"/>
</dbReference>
<dbReference type="GO" id="GO:0008757">
    <property type="term" value="F:S-adenosylmethionine-dependent methyltransferase activity"/>
    <property type="evidence" value="ECO:0007669"/>
    <property type="project" value="InterPro"/>
</dbReference>
<dbReference type="RefSeq" id="WP_176164081.1">
    <property type="nucleotide sequence ID" value="NZ_CP054929.1"/>
</dbReference>